<dbReference type="AlphaFoldDB" id="A0A9R1XPA6"/>
<keyword evidence="2" id="KW-1185">Reference proteome</keyword>
<protein>
    <submittedName>
        <fullName evidence="1">Uncharacterized protein</fullName>
    </submittedName>
</protein>
<comment type="caution">
    <text evidence="1">The sequence shown here is derived from an EMBL/GenBank/DDBJ whole genome shotgun (WGS) entry which is preliminary data.</text>
</comment>
<sequence length="91" mass="10213">MWHDITYEAVVTTTCIPELGRGICGHLLNVTVDIGTHGIWIMETFPNSKIVGTATPGVVPRAIAYPRMRRLHTVDCERILDVRNLTPKEML</sequence>
<accession>A0A9R1XPA6</accession>
<dbReference type="Proteomes" id="UP000235145">
    <property type="component" value="Unassembled WGS sequence"/>
</dbReference>
<dbReference type="EMBL" id="NBSK02000002">
    <property type="protein sequence ID" value="KAJ0222340.1"/>
    <property type="molecule type" value="Genomic_DNA"/>
</dbReference>
<name>A0A9R1XPA6_LACSA</name>
<gene>
    <name evidence="1" type="ORF">LSAT_V11C200097160</name>
</gene>
<reference evidence="1 2" key="1">
    <citation type="journal article" date="2017" name="Nat. Commun.">
        <title>Genome assembly with in vitro proximity ligation data and whole-genome triplication in lettuce.</title>
        <authorList>
            <person name="Reyes-Chin-Wo S."/>
            <person name="Wang Z."/>
            <person name="Yang X."/>
            <person name="Kozik A."/>
            <person name="Arikit S."/>
            <person name="Song C."/>
            <person name="Xia L."/>
            <person name="Froenicke L."/>
            <person name="Lavelle D.O."/>
            <person name="Truco M.J."/>
            <person name="Xia R."/>
            <person name="Zhu S."/>
            <person name="Xu C."/>
            <person name="Xu H."/>
            <person name="Xu X."/>
            <person name="Cox K."/>
            <person name="Korf I."/>
            <person name="Meyers B.C."/>
            <person name="Michelmore R.W."/>
        </authorList>
    </citation>
    <scope>NUCLEOTIDE SEQUENCE [LARGE SCALE GENOMIC DNA]</scope>
    <source>
        <strain evidence="2">cv. Salinas</strain>
        <tissue evidence="1">Seedlings</tissue>
    </source>
</reference>
<evidence type="ECO:0000313" key="1">
    <source>
        <dbReference type="EMBL" id="KAJ0222340.1"/>
    </source>
</evidence>
<proteinExistence type="predicted"/>
<organism evidence="1 2">
    <name type="scientific">Lactuca sativa</name>
    <name type="common">Garden lettuce</name>
    <dbReference type="NCBI Taxonomy" id="4236"/>
    <lineage>
        <taxon>Eukaryota</taxon>
        <taxon>Viridiplantae</taxon>
        <taxon>Streptophyta</taxon>
        <taxon>Embryophyta</taxon>
        <taxon>Tracheophyta</taxon>
        <taxon>Spermatophyta</taxon>
        <taxon>Magnoliopsida</taxon>
        <taxon>eudicotyledons</taxon>
        <taxon>Gunneridae</taxon>
        <taxon>Pentapetalae</taxon>
        <taxon>asterids</taxon>
        <taxon>campanulids</taxon>
        <taxon>Asterales</taxon>
        <taxon>Asteraceae</taxon>
        <taxon>Cichorioideae</taxon>
        <taxon>Cichorieae</taxon>
        <taxon>Lactucinae</taxon>
        <taxon>Lactuca</taxon>
    </lineage>
</organism>
<evidence type="ECO:0000313" key="2">
    <source>
        <dbReference type="Proteomes" id="UP000235145"/>
    </source>
</evidence>